<feature type="signal peptide" evidence="1">
    <location>
        <begin position="1"/>
        <end position="19"/>
    </location>
</feature>
<evidence type="ECO:0000256" key="1">
    <source>
        <dbReference type="SAM" id="SignalP"/>
    </source>
</evidence>
<reference evidence="2 3" key="1">
    <citation type="submission" date="2019-08" db="EMBL/GenBank/DDBJ databases">
        <title>Genome of Vicingus serpentipes NCIMB 15042.</title>
        <authorList>
            <person name="Bowman J.P."/>
        </authorList>
    </citation>
    <scope>NUCLEOTIDE SEQUENCE [LARGE SCALE GENOMIC DNA]</scope>
    <source>
        <strain evidence="2 3">NCIMB 15042</strain>
    </source>
</reference>
<comment type="caution">
    <text evidence="2">The sequence shown here is derived from an EMBL/GenBank/DDBJ whole genome shotgun (WGS) entry which is preliminary data.</text>
</comment>
<protein>
    <recommendedName>
        <fullName evidence="4">T9SS type A sorting domain-containing protein</fullName>
    </recommendedName>
</protein>
<feature type="chain" id="PRO_5023040419" description="T9SS type A sorting domain-containing protein" evidence="1">
    <location>
        <begin position="20"/>
        <end position="261"/>
    </location>
</feature>
<proteinExistence type="predicted"/>
<dbReference type="OrthoDB" id="1466693at2"/>
<dbReference type="EMBL" id="VOOS01000006">
    <property type="protein sequence ID" value="TXB63863.1"/>
    <property type="molecule type" value="Genomic_DNA"/>
</dbReference>
<keyword evidence="3" id="KW-1185">Reference proteome</keyword>
<evidence type="ECO:0008006" key="4">
    <source>
        <dbReference type="Google" id="ProtNLM"/>
    </source>
</evidence>
<organism evidence="2 3">
    <name type="scientific">Vicingus serpentipes</name>
    <dbReference type="NCBI Taxonomy" id="1926625"/>
    <lineage>
        <taxon>Bacteria</taxon>
        <taxon>Pseudomonadati</taxon>
        <taxon>Bacteroidota</taxon>
        <taxon>Flavobacteriia</taxon>
        <taxon>Flavobacteriales</taxon>
        <taxon>Vicingaceae</taxon>
        <taxon>Vicingus</taxon>
    </lineage>
</organism>
<sequence>MKQILTTLLVALFAFQVNAGVIVLEGHYQGKNLYVQNPFAGSGVGFCTFEVTINGEVTTDEVNSSAFEIDFANFQLKVGDPVIVKIKHKDDCKPKVLNPEVLKPKSTFEIVSMDVSKDGSFTWVTKNETGKLAYIVEQYRWNKWIKVGEVDGNGSAEDNKYEFKITPHSGENKFRVKQVDYSSKPRYSQASRYISTLGEVSFSPIKAKDFVTFTGETLFEVYDSFGNIVKKGFGEKVDVTNLKKGIYYLNYDNKTDTFVKK</sequence>
<evidence type="ECO:0000313" key="3">
    <source>
        <dbReference type="Proteomes" id="UP000321721"/>
    </source>
</evidence>
<evidence type="ECO:0000313" key="2">
    <source>
        <dbReference type="EMBL" id="TXB63863.1"/>
    </source>
</evidence>
<dbReference type="RefSeq" id="WP_147101736.1">
    <property type="nucleotide sequence ID" value="NZ_VOOS01000006.1"/>
</dbReference>
<dbReference type="Proteomes" id="UP000321721">
    <property type="component" value="Unassembled WGS sequence"/>
</dbReference>
<gene>
    <name evidence="2" type="ORF">FRY74_11440</name>
</gene>
<dbReference type="AlphaFoldDB" id="A0A5C6RNQ4"/>
<accession>A0A5C6RNQ4</accession>
<name>A0A5C6RNQ4_9FLAO</name>
<keyword evidence="1" id="KW-0732">Signal</keyword>